<evidence type="ECO:0000256" key="1">
    <source>
        <dbReference type="ARBA" id="ARBA00009437"/>
    </source>
</evidence>
<keyword evidence="2" id="KW-0805">Transcription regulation</keyword>
<keyword evidence="7" id="KW-1185">Reference proteome</keyword>
<keyword evidence="4" id="KW-0804">Transcription</keyword>
<dbReference type="PROSITE" id="PS50931">
    <property type="entry name" value="HTH_LYSR"/>
    <property type="match status" value="1"/>
</dbReference>
<gene>
    <name evidence="6" type="ORF">SADO_06832</name>
</gene>
<reference evidence="6 7" key="1">
    <citation type="submission" date="2013-03" db="EMBL/GenBank/DDBJ databases">
        <title>Salinisphaera dokdonensis CL-ES53 Genome Sequencing.</title>
        <authorList>
            <person name="Li C."/>
            <person name="Lai Q."/>
            <person name="Shao Z."/>
        </authorList>
    </citation>
    <scope>NUCLEOTIDE SEQUENCE [LARGE SCALE GENOMIC DNA]</scope>
    <source>
        <strain evidence="6 7">CL-ES53</strain>
    </source>
</reference>
<keyword evidence="3" id="KW-0238">DNA-binding</keyword>
<sequence length="306" mass="33671">MEMKLRPLRYFKAVVEHGTIAAAAEALHVAQPPLSKQIRQLEADWDVALFERINHRLHLRDEGRFLYAHACELLQLADDIDTRMQALSKGVAGQIRVGTTAAGVEPVARTIAALNRDYPDIRFVCWQGEPHALQTMVDCRTLDLAVVPRPIETPGLVSRHLTPLRYVALARPDSGLEDPVDLAKLADCPLLLLHRNSRFGSFERVLDAFYARGLTPSVVSECSDVPILHALVRRGVGVALIAVNPSEDEASADAGLRRHGVSGLPDPNAELVVIHKADIQRSMVVERFCALLHDDSVDASDEGRTD</sequence>
<dbReference type="InterPro" id="IPR036390">
    <property type="entry name" value="WH_DNA-bd_sf"/>
</dbReference>
<dbReference type="PANTHER" id="PTHR30346">
    <property type="entry name" value="TRANSCRIPTIONAL DUAL REGULATOR HCAR-RELATED"/>
    <property type="match status" value="1"/>
</dbReference>
<dbReference type="CDD" id="cd05466">
    <property type="entry name" value="PBP2_LTTR_substrate"/>
    <property type="match status" value="1"/>
</dbReference>
<protein>
    <submittedName>
        <fullName evidence="6">Transcriptional regulator</fullName>
    </submittedName>
</protein>
<dbReference type="Proteomes" id="UP001460888">
    <property type="component" value="Unassembled WGS sequence"/>
</dbReference>
<evidence type="ECO:0000256" key="2">
    <source>
        <dbReference type="ARBA" id="ARBA00023015"/>
    </source>
</evidence>
<dbReference type="SUPFAM" id="SSF53850">
    <property type="entry name" value="Periplasmic binding protein-like II"/>
    <property type="match status" value="1"/>
</dbReference>
<organism evidence="6 7">
    <name type="scientific">Salinisphaera dokdonensis CL-ES53</name>
    <dbReference type="NCBI Taxonomy" id="1304272"/>
    <lineage>
        <taxon>Bacteria</taxon>
        <taxon>Pseudomonadati</taxon>
        <taxon>Pseudomonadota</taxon>
        <taxon>Gammaproteobacteria</taxon>
        <taxon>Salinisphaerales</taxon>
        <taxon>Salinisphaeraceae</taxon>
        <taxon>Salinisphaera</taxon>
    </lineage>
</organism>
<accession>A0ABV2AZ76</accession>
<feature type="domain" description="HTH lysR-type" evidence="5">
    <location>
        <begin position="3"/>
        <end position="60"/>
    </location>
</feature>
<dbReference type="RefSeq" id="WP_353110391.1">
    <property type="nucleotide sequence ID" value="NZ_APND01000002.1"/>
</dbReference>
<dbReference type="SUPFAM" id="SSF46785">
    <property type="entry name" value="Winged helix' DNA-binding domain"/>
    <property type="match status" value="1"/>
</dbReference>
<dbReference type="InterPro" id="IPR036388">
    <property type="entry name" value="WH-like_DNA-bd_sf"/>
</dbReference>
<dbReference type="InterPro" id="IPR000847">
    <property type="entry name" value="LysR_HTH_N"/>
</dbReference>
<dbReference type="Gene3D" id="1.10.10.10">
    <property type="entry name" value="Winged helix-like DNA-binding domain superfamily/Winged helix DNA-binding domain"/>
    <property type="match status" value="1"/>
</dbReference>
<evidence type="ECO:0000313" key="7">
    <source>
        <dbReference type="Proteomes" id="UP001460888"/>
    </source>
</evidence>
<name>A0ABV2AZ76_9GAMM</name>
<dbReference type="PANTHER" id="PTHR30346:SF28">
    <property type="entry name" value="HTH-TYPE TRANSCRIPTIONAL REGULATOR CYNR"/>
    <property type="match status" value="1"/>
</dbReference>
<comment type="caution">
    <text evidence="6">The sequence shown here is derived from an EMBL/GenBank/DDBJ whole genome shotgun (WGS) entry which is preliminary data.</text>
</comment>
<evidence type="ECO:0000313" key="6">
    <source>
        <dbReference type="EMBL" id="MES1928949.1"/>
    </source>
</evidence>
<proteinExistence type="inferred from homology"/>
<dbReference type="Pfam" id="PF03466">
    <property type="entry name" value="LysR_substrate"/>
    <property type="match status" value="1"/>
</dbReference>
<comment type="similarity">
    <text evidence="1">Belongs to the LysR transcriptional regulatory family.</text>
</comment>
<dbReference type="InterPro" id="IPR005119">
    <property type="entry name" value="LysR_subst-bd"/>
</dbReference>
<dbReference type="Pfam" id="PF00126">
    <property type="entry name" value="HTH_1"/>
    <property type="match status" value="1"/>
</dbReference>
<evidence type="ECO:0000256" key="4">
    <source>
        <dbReference type="ARBA" id="ARBA00023163"/>
    </source>
</evidence>
<dbReference type="PRINTS" id="PR00039">
    <property type="entry name" value="HTHLYSR"/>
</dbReference>
<dbReference type="Gene3D" id="3.40.190.290">
    <property type="match status" value="1"/>
</dbReference>
<evidence type="ECO:0000256" key="3">
    <source>
        <dbReference type="ARBA" id="ARBA00023125"/>
    </source>
</evidence>
<dbReference type="EMBL" id="APND01000002">
    <property type="protein sequence ID" value="MES1928949.1"/>
    <property type="molecule type" value="Genomic_DNA"/>
</dbReference>
<evidence type="ECO:0000259" key="5">
    <source>
        <dbReference type="PROSITE" id="PS50931"/>
    </source>
</evidence>